<evidence type="ECO:0000256" key="5">
    <source>
        <dbReference type="SAM" id="MobiDB-lite"/>
    </source>
</evidence>
<dbReference type="PANTHER" id="PTHR43585:SF2">
    <property type="entry name" value="ATP-GRASP ENZYME FSQD"/>
    <property type="match status" value="1"/>
</dbReference>
<keyword evidence="2 4" id="KW-0547">Nucleotide-binding</keyword>
<dbReference type="Pfam" id="PF18603">
    <property type="entry name" value="LAL_C2"/>
    <property type="match status" value="1"/>
</dbReference>
<dbReference type="InterPro" id="IPR052032">
    <property type="entry name" value="ATP-dep_AA_Ligase"/>
</dbReference>
<organism evidence="7 8">
    <name type="scientific">Kutzneria viridogrisea</name>
    <dbReference type="NCBI Taxonomy" id="47990"/>
    <lineage>
        <taxon>Bacteria</taxon>
        <taxon>Bacillati</taxon>
        <taxon>Actinomycetota</taxon>
        <taxon>Actinomycetes</taxon>
        <taxon>Pseudonocardiales</taxon>
        <taxon>Pseudonocardiaceae</taxon>
        <taxon>Kutzneria</taxon>
    </lineage>
</organism>
<evidence type="ECO:0000256" key="4">
    <source>
        <dbReference type="PROSITE-ProRule" id="PRU00409"/>
    </source>
</evidence>
<dbReference type="Gene3D" id="3.30.470.20">
    <property type="entry name" value="ATP-grasp fold, B domain"/>
    <property type="match status" value="1"/>
</dbReference>
<dbReference type="RefSeq" id="WP_025357862.1">
    <property type="nucleotide sequence ID" value="NZ_BAAABQ010000001.1"/>
</dbReference>
<name>A0ABR6BDE7_9PSEU</name>
<evidence type="ECO:0000313" key="7">
    <source>
        <dbReference type="EMBL" id="MBA8924609.1"/>
    </source>
</evidence>
<accession>A0ABR6BDE7</accession>
<dbReference type="Gene3D" id="3.30.1490.20">
    <property type="entry name" value="ATP-grasp fold, A domain"/>
    <property type="match status" value="1"/>
</dbReference>
<evidence type="ECO:0000259" key="6">
    <source>
        <dbReference type="PROSITE" id="PS50975"/>
    </source>
</evidence>
<dbReference type="InterPro" id="IPR013815">
    <property type="entry name" value="ATP_grasp_subdomain_1"/>
</dbReference>
<dbReference type="Pfam" id="PF13535">
    <property type="entry name" value="ATP-grasp_4"/>
    <property type="match status" value="1"/>
</dbReference>
<feature type="region of interest" description="Disordered" evidence="5">
    <location>
        <begin position="372"/>
        <end position="391"/>
    </location>
</feature>
<dbReference type="PANTHER" id="PTHR43585">
    <property type="entry name" value="FUMIPYRROLE BIOSYNTHESIS PROTEIN C"/>
    <property type="match status" value="1"/>
</dbReference>
<keyword evidence="1 7" id="KW-0436">Ligase</keyword>
<feature type="domain" description="ATP-grasp" evidence="6">
    <location>
        <begin position="116"/>
        <end position="312"/>
    </location>
</feature>
<keyword evidence="8" id="KW-1185">Reference proteome</keyword>
<keyword evidence="3 4" id="KW-0067">ATP-binding</keyword>
<evidence type="ECO:0000256" key="1">
    <source>
        <dbReference type="ARBA" id="ARBA00022598"/>
    </source>
</evidence>
<reference evidence="7 8" key="1">
    <citation type="submission" date="2020-08" db="EMBL/GenBank/DDBJ databases">
        <title>Genomic Encyclopedia of Archaeal and Bacterial Type Strains, Phase II (KMG-II): from individual species to whole genera.</title>
        <authorList>
            <person name="Goeker M."/>
        </authorList>
    </citation>
    <scope>NUCLEOTIDE SEQUENCE [LARGE SCALE GENOMIC DNA]</scope>
    <source>
        <strain evidence="7 8">DSM 43850</strain>
    </source>
</reference>
<proteinExistence type="predicted"/>
<dbReference type="GO" id="GO:0016874">
    <property type="term" value="F:ligase activity"/>
    <property type="evidence" value="ECO:0007669"/>
    <property type="project" value="UniProtKB-KW"/>
</dbReference>
<dbReference type="Gene3D" id="3.40.50.20">
    <property type="match status" value="1"/>
</dbReference>
<dbReference type="PROSITE" id="PS50975">
    <property type="entry name" value="ATP_GRASP"/>
    <property type="match status" value="1"/>
</dbReference>
<comment type="caution">
    <text evidence="7">The sequence shown here is derived from an EMBL/GenBank/DDBJ whole genome shotgun (WGS) entry which is preliminary data.</text>
</comment>
<dbReference type="SUPFAM" id="SSF56059">
    <property type="entry name" value="Glutathione synthetase ATP-binding domain-like"/>
    <property type="match status" value="1"/>
</dbReference>
<evidence type="ECO:0000256" key="2">
    <source>
        <dbReference type="ARBA" id="ARBA00022741"/>
    </source>
</evidence>
<dbReference type="InterPro" id="IPR040570">
    <property type="entry name" value="LAL_C2"/>
</dbReference>
<dbReference type="SMART" id="SM01209">
    <property type="entry name" value="GARS_A"/>
    <property type="match status" value="1"/>
</dbReference>
<gene>
    <name evidence="7" type="ORF">BC739_001806</name>
</gene>
<dbReference type="InterPro" id="IPR011761">
    <property type="entry name" value="ATP-grasp"/>
</dbReference>
<dbReference type="Proteomes" id="UP000517916">
    <property type="component" value="Unassembled WGS sequence"/>
</dbReference>
<evidence type="ECO:0000256" key="3">
    <source>
        <dbReference type="ARBA" id="ARBA00022840"/>
    </source>
</evidence>
<dbReference type="EMBL" id="JACJID010000001">
    <property type="protein sequence ID" value="MBA8924609.1"/>
    <property type="molecule type" value="Genomic_DNA"/>
</dbReference>
<evidence type="ECO:0000313" key="8">
    <source>
        <dbReference type="Proteomes" id="UP000517916"/>
    </source>
</evidence>
<sequence length="423" mass="44780">MSDQEHVLVVGGGMEIPGLLRAHRPGVRTSVLCQLALVPRLWEPTAHERVVALGPHSTDQDWIDAAALIHASDPITRLATLGERDQDRTAAVGLALGLPTHSPDTVAAVHDKARMRRVLAEAGVEQVRSHTVDSPAELARWIAENPGTWVVKPLDGSGSAGVGVVADPEQAAAFYARCVASTHTGRFGAPRVLVEEFLHGRQISVESFSEQGEHCVVAVTQKFSDPETFVELGHVIPANLDPDTTEAVRRHTGRVLSALGVRDGPCHTELVLTERGPRTIETHLRLAGDEIPYLAKDATGVDLVGLVVAQTLGESVLPELRRRLAEPGGPAQAIWFGSAPCAGTLVAVEGVEQARAGGARVELAVNPGDPVRELHDSGSRPLWARAEGPDPDTAVRRAHEAVAQCRLIVSVPSVRAGGIGATA</sequence>
<protein>
    <submittedName>
        <fullName evidence="7">Phosphoribosylamine-glycine ligase</fullName>
    </submittedName>
</protein>